<dbReference type="Gene3D" id="3.40.50.2300">
    <property type="match status" value="1"/>
</dbReference>
<dbReference type="SMART" id="SM00448">
    <property type="entry name" value="REC"/>
    <property type="match status" value="1"/>
</dbReference>
<organism evidence="7 8">
    <name type="scientific">Marinomonas fungiae</name>
    <dbReference type="NCBI Taxonomy" id="1137284"/>
    <lineage>
        <taxon>Bacteria</taxon>
        <taxon>Pseudomonadati</taxon>
        <taxon>Pseudomonadota</taxon>
        <taxon>Gammaproteobacteria</taxon>
        <taxon>Oceanospirillales</taxon>
        <taxon>Oceanospirillaceae</taxon>
        <taxon>Marinomonas</taxon>
    </lineage>
</organism>
<dbReference type="InterPro" id="IPR050469">
    <property type="entry name" value="Diguanylate_Cyclase"/>
</dbReference>
<dbReference type="SUPFAM" id="SSF52172">
    <property type="entry name" value="CheY-like"/>
    <property type="match status" value="1"/>
</dbReference>
<evidence type="ECO:0000259" key="5">
    <source>
        <dbReference type="PROSITE" id="PS50110"/>
    </source>
</evidence>
<dbReference type="STRING" id="1137284.GCA_001418205_01208"/>
<proteinExistence type="predicted"/>
<dbReference type="InterPro" id="IPR001789">
    <property type="entry name" value="Sig_transdc_resp-reg_receiver"/>
</dbReference>
<accession>A0A0K6IJT0</accession>
<feature type="domain" description="GGDEF" evidence="6">
    <location>
        <begin position="168"/>
        <end position="305"/>
    </location>
</feature>
<sequence length="309" mass="35131">MERFNFEMADVLVVDDQASNIQLIYQVLHSDYNIYMARSGAEALELIKTQRPDIILLDVYMPELSGLELCRMLKGNPIYCDIPIIFITSFTEPEQEVECWEAGGVDFVQKPINQLTLSKRVKAHLTLKFQADVLKRLVNLDGLTGIYNRRYFDEQGAIFFSNSQQTNVGFSVVMFDIDYFKDFNDRYGHLVGDDCLKKVSFCINRLVNDDHKLFARYGGEEFILLISEASLLDVKSLIESICNAVAALKIPHESSKCSAYVTVSAGAVYCDNPEIARLNDLVEQSDVQLYRAKDAGRNQVFLKEILNPF</sequence>
<dbReference type="OrthoDB" id="9812260at2"/>
<dbReference type="PROSITE" id="PS50110">
    <property type="entry name" value="RESPONSE_REGULATORY"/>
    <property type="match status" value="1"/>
</dbReference>
<reference evidence="8" key="1">
    <citation type="submission" date="2015-08" db="EMBL/GenBank/DDBJ databases">
        <authorList>
            <person name="Varghese N."/>
        </authorList>
    </citation>
    <scope>NUCLEOTIDE SEQUENCE [LARGE SCALE GENOMIC DNA]</scope>
    <source>
        <strain evidence="8">JCM 18476</strain>
    </source>
</reference>
<dbReference type="InterPro" id="IPR043128">
    <property type="entry name" value="Rev_trsase/Diguanyl_cyclase"/>
</dbReference>
<evidence type="ECO:0000256" key="4">
    <source>
        <dbReference type="PROSITE-ProRule" id="PRU00169"/>
    </source>
</evidence>
<feature type="domain" description="Response regulatory" evidence="5">
    <location>
        <begin position="10"/>
        <end position="125"/>
    </location>
</feature>
<evidence type="ECO:0000256" key="2">
    <source>
        <dbReference type="ARBA" id="ARBA00012528"/>
    </source>
</evidence>
<dbReference type="Proteomes" id="UP000182769">
    <property type="component" value="Unassembled WGS sequence"/>
</dbReference>
<dbReference type="GO" id="GO:1902201">
    <property type="term" value="P:negative regulation of bacterial-type flagellum-dependent cell motility"/>
    <property type="evidence" value="ECO:0007669"/>
    <property type="project" value="TreeGrafter"/>
</dbReference>
<dbReference type="InterPro" id="IPR029787">
    <property type="entry name" value="Nucleotide_cyclase"/>
</dbReference>
<dbReference type="InterPro" id="IPR011006">
    <property type="entry name" value="CheY-like_superfamily"/>
</dbReference>
<dbReference type="NCBIfam" id="TIGR00254">
    <property type="entry name" value="GGDEF"/>
    <property type="match status" value="1"/>
</dbReference>
<dbReference type="RefSeq" id="WP_055462317.1">
    <property type="nucleotide sequence ID" value="NZ_CYHG01000003.1"/>
</dbReference>
<evidence type="ECO:0000313" key="7">
    <source>
        <dbReference type="EMBL" id="CUB03358.1"/>
    </source>
</evidence>
<dbReference type="GO" id="GO:0052621">
    <property type="term" value="F:diguanylate cyclase activity"/>
    <property type="evidence" value="ECO:0007669"/>
    <property type="project" value="UniProtKB-EC"/>
</dbReference>
<evidence type="ECO:0000313" key="8">
    <source>
        <dbReference type="Proteomes" id="UP000182769"/>
    </source>
</evidence>
<dbReference type="SMART" id="SM00267">
    <property type="entry name" value="GGDEF"/>
    <property type="match status" value="1"/>
</dbReference>
<dbReference type="Pfam" id="PF00990">
    <property type="entry name" value="GGDEF"/>
    <property type="match status" value="1"/>
</dbReference>
<dbReference type="FunFam" id="3.30.70.270:FF:000001">
    <property type="entry name" value="Diguanylate cyclase domain protein"/>
    <property type="match status" value="1"/>
</dbReference>
<dbReference type="Pfam" id="PF00072">
    <property type="entry name" value="Response_reg"/>
    <property type="match status" value="1"/>
</dbReference>
<dbReference type="SUPFAM" id="SSF55073">
    <property type="entry name" value="Nucleotide cyclase"/>
    <property type="match status" value="1"/>
</dbReference>
<comment type="catalytic activity">
    <reaction evidence="3">
        <text>2 GTP = 3',3'-c-di-GMP + 2 diphosphate</text>
        <dbReference type="Rhea" id="RHEA:24898"/>
        <dbReference type="ChEBI" id="CHEBI:33019"/>
        <dbReference type="ChEBI" id="CHEBI:37565"/>
        <dbReference type="ChEBI" id="CHEBI:58805"/>
        <dbReference type="EC" id="2.7.7.65"/>
    </reaction>
</comment>
<dbReference type="PANTHER" id="PTHR45138:SF9">
    <property type="entry name" value="DIGUANYLATE CYCLASE DGCM-RELATED"/>
    <property type="match status" value="1"/>
</dbReference>
<dbReference type="PANTHER" id="PTHR45138">
    <property type="entry name" value="REGULATORY COMPONENTS OF SENSORY TRANSDUCTION SYSTEM"/>
    <property type="match status" value="1"/>
</dbReference>
<evidence type="ECO:0000256" key="3">
    <source>
        <dbReference type="ARBA" id="ARBA00034247"/>
    </source>
</evidence>
<dbReference type="PROSITE" id="PS50887">
    <property type="entry name" value="GGDEF"/>
    <property type="match status" value="1"/>
</dbReference>
<dbReference type="GO" id="GO:0000160">
    <property type="term" value="P:phosphorelay signal transduction system"/>
    <property type="evidence" value="ECO:0007669"/>
    <property type="project" value="InterPro"/>
</dbReference>
<dbReference type="InterPro" id="IPR000160">
    <property type="entry name" value="GGDEF_dom"/>
</dbReference>
<dbReference type="EMBL" id="CYHG01000003">
    <property type="protein sequence ID" value="CUB03358.1"/>
    <property type="molecule type" value="Genomic_DNA"/>
</dbReference>
<protein>
    <recommendedName>
        <fullName evidence="2">diguanylate cyclase</fullName>
        <ecNumber evidence="2">2.7.7.65</ecNumber>
    </recommendedName>
</protein>
<feature type="modified residue" description="4-aspartylphosphate" evidence="4">
    <location>
        <position position="58"/>
    </location>
</feature>
<evidence type="ECO:0000256" key="1">
    <source>
        <dbReference type="ARBA" id="ARBA00001946"/>
    </source>
</evidence>
<dbReference type="GO" id="GO:0043709">
    <property type="term" value="P:cell adhesion involved in single-species biofilm formation"/>
    <property type="evidence" value="ECO:0007669"/>
    <property type="project" value="TreeGrafter"/>
</dbReference>
<comment type="cofactor">
    <cofactor evidence="1">
        <name>Mg(2+)</name>
        <dbReference type="ChEBI" id="CHEBI:18420"/>
    </cofactor>
</comment>
<dbReference type="AlphaFoldDB" id="A0A0K6IJT0"/>
<dbReference type="CDD" id="cd01949">
    <property type="entry name" value="GGDEF"/>
    <property type="match status" value="1"/>
</dbReference>
<dbReference type="Gene3D" id="3.30.70.270">
    <property type="match status" value="1"/>
</dbReference>
<dbReference type="EC" id="2.7.7.65" evidence="2"/>
<evidence type="ECO:0000259" key="6">
    <source>
        <dbReference type="PROSITE" id="PS50887"/>
    </source>
</evidence>
<gene>
    <name evidence="7" type="ORF">Ga0061065_103209</name>
</gene>
<keyword evidence="8" id="KW-1185">Reference proteome</keyword>
<keyword evidence="4" id="KW-0597">Phosphoprotein</keyword>
<name>A0A0K6IJT0_9GAMM</name>
<dbReference type="GO" id="GO:0005886">
    <property type="term" value="C:plasma membrane"/>
    <property type="evidence" value="ECO:0007669"/>
    <property type="project" value="TreeGrafter"/>
</dbReference>